<dbReference type="SUPFAM" id="SSF53474">
    <property type="entry name" value="alpha/beta-Hydrolases"/>
    <property type="match status" value="1"/>
</dbReference>
<dbReference type="KEGG" id="apuu:APUU_21575A"/>
<dbReference type="RefSeq" id="XP_041553337.1">
    <property type="nucleotide sequence ID" value="XM_041700342.1"/>
</dbReference>
<dbReference type="Proteomes" id="UP000654913">
    <property type="component" value="Chromosome 2"/>
</dbReference>
<dbReference type="GO" id="GO:0016787">
    <property type="term" value="F:hydrolase activity"/>
    <property type="evidence" value="ECO:0007669"/>
    <property type="project" value="UniProtKB-KW"/>
</dbReference>
<protein>
    <recommendedName>
        <fullName evidence="2">Alpha/beta hydrolase fold-3 domain-containing protein</fullName>
    </recommendedName>
</protein>
<dbReference type="OrthoDB" id="2152029at2759"/>
<dbReference type="EMBL" id="AP024444">
    <property type="protein sequence ID" value="BCS21143.1"/>
    <property type="molecule type" value="Genomic_DNA"/>
</dbReference>
<proteinExistence type="predicted"/>
<accession>A0A7R8AL44</accession>
<dbReference type="PANTHER" id="PTHR48081">
    <property type="entry name" value="AB HYDROLASE SUPERFAMILY PROTEIN C4A8.06C"/>
    <property type="match status" value="1"/>
</dbReference>
<dbReference type="AlphaFoldDB" id="A0A7R8AL44"/>
<dbReference type="InterPro" id="IPR013094">
    <property type="entry name" value="AB_hydrolase_3"/>
</dbReference>
<reference evidence="3" key="1">
    <citation type="submission" date="2021-01" db="EMBL/GenBank/DDBJ databases">
        <authorList>
            <consortium name="Aspergillus puulaauensis MK2 genome sequencing consortium"/>
            <person name="Kazuki M."/>
            <person name="Futagami T."/>
        </authorList>
    </citation>
    <scope>NUCLEOTIDE SEQUENCE</scope>
    <source>
        <strain evidence="3">MK2</strain>
    </source>
</reference>
<dbReference type="GeneID" id="64971148"/>
<dbReference type="Gene3D" id="3.40.50.1820">
    <property type="entry name" value="alpha/beta hydrolase"/>
    <property type="match status" value="1"/>
</dbReference>
<evidence type="ECO:0000256" key="1">
    <source>
        <dbReference type="ARBA" id="ARBA00022801"/>
    </source>
</evidence>
<gene>
    <name evidence="3" type="ORF">APUU_21575A</name>
</gene>
<evidence type="ECO:0000259" key="2">
    <source>
        <dbReference type="Pfam" id="PF07859"/>
    </source>
</evidence>
<name>A0A7R8AL44_9EURO</name>
<reference evidence="3" key="2">
    <citation type="submission" date="2021-02" db="EMBL/GenBank/DDBJ databases">
        <title>Aspergillus puulaauensis MK2 genome sequence.</title>
        <authorList>
            <person name="Futagami T."/>
            <person name="Mori K."/>
            <person name="Kadooka C."/>
            <person name="Tanaka T."/>
        </authorList>
    </citation>
    <scope>NUCLEOTIDE SEQUENCE</scope>
    <source>
        <strain evidence="3">MK2</strain>
    </source>
</reference>
<keyword evidence="1" id="KW-0378">Hydrolase</keyword>
<dbReference type="Pfam" id="PF07859">
    <property type="entry name" value="Abhydrolase_3"/>
    <property type="match status" value="1"/>
</dbReference>
<dbReference type="InterPro" id="IPR029058">
    <property type="entry name" value="AB_hydrolase_fold"/>
</dbReference>
<dbReference type="InterPro" id="IPR050300">
    <property type="entry name" value="GDXG_lipolytic_enzyme"/>
</dbReference>
<organism evidence="3 4">
    <name type="scientific">Aspergillus puulaauensis</name>
    <dbReference type="NCBI Taxonomy" id="1220207"/>
    <lineage>
        <taxon>Eukaryota</taxon>
        <taxon>Fungi</taxon>
        <taxon>Dikarya</taxon>
        <taxon>Ascomycota</taxon>
        <taxon>Pezizomycotina</taxon>
        <taxon>Eurotiomycetes</taxon>
        <taxon>Eurotiomycetidae</taxon>
        <taxon>Eurotiales</taxon>
        <taxon>Aspergillaceae</taxon>
        <taxon>Aspergillus</taxon>
    </lineage>
</organism>
<evidence type="ECO:0000313" key="3">
    <source>
        <dbReference type="EMBL" id="BCS21143.1"/>
    </source>
</evidence>
<feature type="domain" description="Alpha/beta hydrolase fold-3" evidence="2">
    <location>
        <begin position="107"/>
        <end position="326"/>
    </location>
</feature>
<evidence type="ECO:0000313" key="4">
    <source>
        <dbReference type="Proteomes" id="UP000654913"/>
    </source>
</evidence>
<sequence>MPAFAEWRFLSTLIFYVLPSAAFRIPGAIIRAGFKRLPLAPAIWNGFAGALMVKTPPEQLQAMLPSTIDVYDAWVLSHGASRAVDILPADNATRLLWLGPRKSDKVVLFFHGGGYVMPLAKGHLDWMAYIRIEAANAGIELSVCILEYDLVPTNPYPRQMTQGIFALNHLLDNGYRPSDIVFGGDSAGGHLSLGLMAHLHRQYPSQSAENGFDLNGPVKGCFLVSPLSSFNFSTPSYKRWFSADVLSREVVEKWGLYLVEYSPWNDEICAGNGWGMALDVPESWWDSLKAVDRILVTGGYEEVFSDHVQQLGRMLKRKSQGEVALYMANEAHDGPLMDFSAGRPPSVTTRAIADFVIACLK</sequence>
<dbReference type="PANTHER" id="PTHR48081:SF18">
    <property type="entry name" value="ALPHA_BETA HYDROLASE FOLD-3 DOMAIN-CONTAINING PROTEIN"/>
    <property type="match status" value="1"/>
</dbReference>
<keyword evidence="4" id="KW-1185">Reference proteome</keyword>